<accession>A0A699H3D5</accession>
<dbReference type="Pfam" id="PF00078">
    <property type="entry name" value="RVT_1"/>
    <property type="match status" value="1"/>
</dbReference>
<comment type="caution">
    <text evidence="2">The sequence shown here is derived from an EMBL/GenBank/DDBJ whole genome shotgun (WGS) entry which is preliminary data.</text>
</comment>
<dbReference type="AlphaFoldDB" id="A0A699H3D5"/>
<protein>
    <submittedName>
        <fullName evidence="2">Reverse transcriptase domain-containing protein</fullName>
    </submittedName>
</protein>
<dbReference type="EMBL" id="BKCJ010064889">
    <property type="protein sequence ID" value="GEW58961.1"/>
    <property type="molecule type" value="Genomic_DNA"/>
</dbReference>
<dbReference type="Gene3D" id="3.10.10.10">
    <property type="entry name" value="HIV Type 1 Reverse Transcriptase, subunit A, domain 1"/>
    <property type="match status" value="1"/>
</dbReference>
<feature type="domain" description="Reverse transcriptase" evidence="1">
    <location>
        <begin position="13"/>
        <end position="162"/>
    </location>
</feature>
<keyword evidence="2" id="KW-0548">Nucleotidyltransferase</keyword>
<proteinExistence type="predicted"/>
<dbReference type="SUPFAM" id="SSF56672">
    <property type="entry name" value="DNA/RNA polymerases"/>
    <property type="match status" value="1"/>
</dbReference>
<dbReference type="PANTHER" id="PTHR24559:SF444">
    <property type="entry name" value="REVERSE TRANSCRIPTASE DOMAIN-CONTAINING PROTEIN"/>
    <property type="match status" value="1"/>
</dbReference>
<dbReference type="InterPro" id="IPR043128">
    <property type="entry name" value="Rev_trsase/Diguanyl_cyclase"/>
</dbReference>
<dbReference type="InterPro" id="IPR053134">
    <property type="entry name" value="RNA-dir_DNA_polymerase"/>
</dbReference>
<dbReference type="InterPro" id="IPR000477">
    <property type="entry name" value="RT_dom"/>
</dbReference>
<reference evidence="2" key="1">
    <citation type="journal article" date="2019" name="Sci. Rep.">
        <title>Draft genome of Tanacetum cinerariifolium, the natural source of mosquito coil.</title>
        <authorList>
            <person name="Yamashiro T."/>
            <person name="Shiraishi A."/>
            <person name="Satake H."/>
            <person name="Nakayama K."/>
        </authorList>
    </citation>
    <scope>NUCLEOTIDE SEQUENCE</scope>
</reference>
<dbReference type="CDD" id="cd01647">
    <property type="entry name" value="RT_LTR"/>
    <property type="match status" value="1"/>
</dbReference>
<organism evidence="2">
    <name type="scientific">Tanacetum cinerariifolium</name>
    <name type="common">Dalmatian daisy</name>
    <name type="synonym">Chrysanthemum cinerariifolium</name>
    <dbReference type="NCBI Taxonomy" id="118510"/>
    <lineage>
        <taxon>Eukaryota</taxon>
        <taxon>Viridiplantae</taxon>
        <taxon>Streptophyta</taxon>
        <taxon>Embryophyta</taxon>
        <taxon>Tracheophyta</taxon>
        <taxon>Spermatophyta</taxon>
        <taxon>Magnoliopsida</taxon>
        <taxon>eudicotyledons</taxon>
        <taxon>Gunneridae</taxon>
        <taxon>Pentapetalae</taxon>
        <taxon>asterids</taxon>
        <taxon>campanulids</taxon>
        <taxon>Asterales</taxon>
        <taxon>Asteraceae</taxon>
        <taxon>Asteroideae</taxon>
        <taxon>Anthemideae</taxon>
        <taxon>Anthemidinae</taxon>
        <taxon>Tanacetum</taxon>
    </lineage>
</organism>
<gene>
    <name evidence="2" type="ORF">Tci_230937</name>
</gene>
<sequence length="208" mass="23739">VKSVLFRENPVLVKKGDGSWRMCIDFKNINSAYPKDYYPLPEIDLKIESVMGFPLKCLLDADKGYHQVRMDKEYKEKIAFFTDQGIYCYTKMSFGLKNARATYQRLVDDAFKSQIGQNLEAYVNDMVVKSKSEREMIVDVAEIFDNIRRINMKLKPKKCSLGWKKESSSSTSCQDQGYSGNEVTQDLGPDAKFVKEVGSAKPFFVSLG</sequence>
<keyword evidence="2" id="KW-0808">Transferase</keyword>
<name>A0A699H3D5_TANCI</name>
<feature type="non-terminal residue" evidence="2">
    <location>
        <position position="1"/>
    </location>
</feature>
<evidence type="ECO:0000259" key="1">
    <source>
        <dbReference type="Pfam" id="PF00078"/>
    </source>
</evidence>
<dbReference type="InterPro" id="IPR043502">
    <property type="entry name" value="DNA/RNA_pol_sf"/>
</dbReference>
<evidence type="ECO:0000313" key="2">
    <source>
        <dbReference type="EMBL" id="GEW58961.1"/>
    </source>
</evidence>
<dbReference type="PANTHER" id="PTHR24559">
    <property type="entry name" value="TRANSPOSON TY3-I GAG-POL POLYPROTEIN"/>
    <property type="match status" value="1"/>
</dbReference>
<keyword evidence="2" id="KW-0695">RNA-directed DNA polymerase</keyword>
<dbReference type="Gene3D" id="3.30.70.270">
    <property type="match status" value="1"/>
</dbReference>
<dbReference type="GO" id="GO:0003964">
    <property type="term" value="F:RNA-directed DNA polymerase activity"/>
    <property type="evidence" value="ECO:0007669"/>
    <property type="project" value="UniProtKB-KW"/>
</dbReference>